<evidence type="ECO:0000313" key="1">
    <source>
        <dbReference type="EMBL" id="MBT0956708.1"/>
    </source>
</evidence>
<keyword evidence="2" id="KW-1185">Reference proteome</keyword>
<sequence>MALLDELADELAIDALRIAEENGDERLVRDVAASLGMSSPTMEETFMTCVRVRSAAIRARRFLEQREKSGPPKE</sequence>
<dbReference type="AlphaFoldDB" id="A0AAP2CMS0"/>
<dbReference type="RefSeq" id="WP_327792903.1">
    <property type="nucleotide sequence ID" value="NZ_JADQAZ010000001.1"/>
</dbReference>
<dbReference type="Proteomes" id="UP001315686">
    <property type="component" value="Unassembled WGS sequence"/>
</dbReference>
<protein>
    <submittedName>
        <fullName evidence="1">Uncharacterized protein</fullName>
    </submittedName>
</protein>
<comment type="caution">
    <text evidence="1">The sequence shown here is derived from an EMBL/GenBank/DDBJ whole genome shotgun (WGS) entry which is preliminary data.</text>
</comment>
<proteinExistence type="predicted"/>
<name>A0AAP2CMS0_9RHOB</name>
<dbReference type="EMBL" id="JADQAZ010000001">
    <property type="protein sequence ID" value="MBT0956708.1"/>
    <property type="molecule type" value="Genomic_DNA"/>
</dbReference>
<organism evidence="1 2">
    <name type="scientific">Harenicola maris</name>
    <dbReference type="NCBI Taxonomy" id="2841044"/>
    <lineage>
        <taxon>Bacteria</taxon>
        <taxon>Pseudomonadati</taxon>
        <taxon>Pseudomonadota</taxon>
        <taxon>Alphaproteobacteria</taxon>
        <taxon>Rhodobacterales</taxon>
        <taxon>Paracoccaceae</taxon>
        <taxon>Harenicola</taxon>
    </lineage>
</organism>
<gene>
    <name evidence="1" type="ORF">IV417_04870</name>
</gene>
<accession>A0AAP2CMS0</accession>
<evidence type="ECO:0000313" key="2">
    <source>
        <dbReference type="Proteomes" id="UP001315686"/>
    </source>
</evidence>
<reference evidence="1 2" key="1">
    <citation type="journal article" date="2021" name="Arch. Microbiol.">
        <title>Harenicola maris gen. nov., sp. nov. isolated from the Sea of Japan shallow sediments.</title>
        <authorList>
            <person name="Romanenko L.A."/>
            <person name="Kurilenko V.V."/>
            <person name="Chernysheva N.Y."/>
            <person name="Tekutyeva L.A."/>
            <person name="Velansky P.V."/>
            <person name="Svetashev V.I."/>
            <person name="Isaeva M.P."/>
        </authorList>
    </citation>
    <scope>NUCLEOTIDE SEQUENCE [LARGE SCALE GENOMIC DNA]</scope>
    <source>
        <strain evidence="1 2">KMM 3653</strain>
    </source>
</reference>